<evidence type="ECO:0000313" key="3">
    <source>
        <dbReference type="Proteomes" id="UP000070700"/>
    </source>
</evidence>
<dbReference type="KEGG" id="psco:LY89DRAFT_740966"/>
<dbReference type="EMBL" id="KQ947432">
    <property type="protein sequence ID" value="KUJ09238.1"/>
    <property type="molecule type" value="Genomic_DNA"/>
</dbReference>
<evidence type="ECO:0000256" key="1">
    <source>
        <dbReference type="SAM" id="MobiDB-lite"/>
    </source>
</evidence>
<keyword evidence="3" id="KW-1185">Reference proteome</keyword>
<feature type="compositionally biased region" description="Polar residues" evidence="1">
    <location>
        <begin position="81"/>
        <end position="98"/>
    </location>
</feature>
<sequence>MPANGKPSTGRFELPQLTPVNFSLTDGTNIPPPPASPIEEKAPAVAPESASNGAAAAPPATNGQSATATNANGAYEGRGRTNVSIEQQPTSPVSTKRPSSIRRFLSRKSLNTNYTNGTNSNLSNEDVTMIDRPESAMSFASTRPSIAKKKSGGWFRRFSSSGAPNPDDRSPSRASIIYEDKQSTPKPMGPPPPKLPELSKLRAKIPDNDDGSLGAEDMFKNIK</sequence>
<dbReference type="OrthoDB" id="5380416at2759"/>
<proteinExistence type="predicted"/>
<organism evidence="2 3">
    <name type="scientific">Mollisia scopiformis</name>
    <name type="common">Conifer needle endophyte fungus</name>
    <name type="synonym">Phialocephala scopiformis</name>
    <dbReference type="NCBI Taxonomy" id="149040"/>
    <lineage>
        <taxon>Eukaryota</taxon>
        <taxon>Fungi</taxon>
        <taxon>Dikarya</taxon>
        <taxon>Ascomycota</taxon>
        <taxon>Pezizomycotina</taxon>
        <taxon>Leotiomycetes</taxon>
        <taxon>Helotiales</taxon>
        <taxon>Mollisiaceae</taxon>
        <taxon>Mollisia</taxon>
    </lineage>
</organism>
<feature type="compositionally biased region" description="Polar residues" evidence="1">
    <location>
        <begin position="108"/>
        <end position="126"/>
    </location>
</feature>
<protein>
    <submittedName>
        <fullName evidence="2">Uncharacterized protein</fullName>
    </submittedName>
</protein>
<feature type="compositionally biased region" description="Basic and acidic residues" evidence="1">
    <location>
        <begin position="197"/>
        <end position="207"/>
    </location>
</feature>
<reference evidence="2 3" key="1">
    <citation type="submission" date="2015-10" db="EMBL/GenBank/DDBJ databases">
        <title>Full genome of DAOMC 229536 Phialocephala scopiformis, a fungal endophyte of spruce producing the potent anti-insectan compound rugulosin.</title>
        <authorList>
            <consortium name="DOE Joint Genome Institute"/>
            <person name="Walker A.K."/>
            <person name="Frasz S.L."/>
            <person name="Seifert K.A."/>
            <person name="Miller J.D."/>
            <person name="Mondo S.J."/>
            <person name="Labutti K."/>
            <person name="Lipzen A."/>
            <person name="Dockter R."/>
            <person name="Kennedy M."/>
            <person name="Grigoriev I.V."/>
            <person name="Spatafora J.W."/>
        </authorList>
    </citation>
    <scope>NUCLEOTIDE SEQUENCE [LARGE SCALE GENOMIC DNA]</scope>
    <source>
        <strain evidence="2 3">CBS 120377</strain>
    </source>
</reference>
<evidence type="ECO:0000313" key="2">
    <source>
        <dbReference type="EMBL" id="KUJ09238.1"/>
    </source>
</evidence>
<accession>A0A132BA11</accession>
<dbReference type="GeneID" id="28830381"/>
<feature type="compositionally biased region" description="Low complexity" evidence="1">
    <location>
        <begin position="44"/>
        <end position="66"/>
    </location>
</feature>
<dbReference type="AlphaFoldDB" id="A0A132BA11"/>
<gene>
    <name evidence="2" type="ORF">LY89DRAFT_740966</name>
</gene>
<dbReference type="Proteomes" id="UP000070700">
    <property type="component" value="Unassembled WGS sequence"/>
</dbReference>
<feature type="region of interest" description="Disordered" evidence="1">
    <location>
        <begin position="1"/>
        <end position="223"/>
    </location>
</feature>
<name>A0A132BA11_MOLSC</name>
<feature type="compositionally biased region" description="Low complexity" evidence="1">
    <location>
        <begin position="152"/>
        <end position="162"/>
    </location>
</feature>
<dbReference type="RefSeq" id="XP_018063593.1">
    <property type="nucleotide sequence ID" value="XM_018220655.1"/>
</dbReference>
<dbReference type="InParanoid" id="A0A132BA11"/>
<feature type="compositionally biased region" description="Polar residues" evidence="1">
    <location>
        <begin position="18"/>
        <end position="28"/>
    </location>
</feature>